<evidence type="ECO:0000256" key="1">
    <source>
        <dbReference type="ARBA" id="ARBA00001933"/>
    </source>
</evidence>
<protein>
    <recommendedName>
        <fullName evidence="2">kynurenine--oxoglutarate transaminase</fullName>
        <ecNumber evidence="2">2.6.1.7</ecNumber>
    </recommendedName>
</protein>
<evidence type="ECO:0000313" key="9">
    <source>
        <dbReference type="Proteomes" id="UP000288716"/>
    </source>
</evidence>
<organism evidence="8 9">
    <name type="scientific">Leptotrombidium deliense</name>
    <dbReference type="NCBI Taxonomy" id="299467"/>
    <lineage>
        <taxon>Eukaryota</taxon>
        <taxon>Metazoa</taxon>
        <taxon>Ecdysozoa</taxon>
        <taxon>Arthropoda</taxon>
        <taxon>Chelicerata</taxon>
        <taxon>Arachnida</taxon>
        <taxon>Acari</taxon>
        <taxon>Acariformes</taxon>
        <taxon>Trombidiformes</taxon>
        <taxon>Prostigmata</taxon>
        <taxon>Anystina</taxon>
        <taxon>Parasitengona</taxon>
        <taxon>Trombiculoidea</taxon>
        <taxon>Trombiculidae</taxon>
        <taxon>Leptotrombidium</taxon>
    </lineage>
</organism>
<dbReference type="VEuPathDB" id="VectorBase:LDEU010959"/>
<comment type="caution">
    <text evidence="8">The sequence shown here is derived from an EMBL/GenBank/DDBJ whole genome shotgun (WGS) entry which is preliminary data.</text>
</comment>
<dbReference type="EC" id="2.6.1.7" evidence="2"/>
<accession>A0A443S0S3</accession>
<dbReference type="GO" id="GO:0030170">
    <property type="term" value="F:pyridoxal phosphate binding"/>
    <property type="evidence" value="ECO:0007669"/>
    <property type="project" value="InterPro"/>
</dbReference>
<keyword evidence="4" id="KW-0808">Transferase</keyword>
<evidence type="ECO:0000259" key="7">
    <source>
        <dbReference type="Pfam" id="PF00155"/>
    </source>
</evidence>
<dbReference type="InterPro" id="IPR015421">
    <property type="entry name" value="PyrdxlP-dep_Trfase_major"/>
</dbReference>
<dbReference type="SUPFAM" id="SSF53383">
    <property type="entry name" value="PLP-dependent transferases"/>
    <property type="match status" value="1"/>
</dbReference>
<feature type="non-terminal residue" evidence="8">
    <location>
        <position position="115"/>
    </location>
</feature>
<dbReference type="InterPro" id="IPR051326">
    <property type="entry name" value="Kynurenine-oxoglutarate_AT"/>
</dbReference>
<dbReference type="STRING" id="299467.A0A443S0S3"/>
<dbReference type="Proteomes" id="UP000288716">
    <property type="component" value="Unassembled WGS sequence"/>
</dbReference>
<gene>
    <name evidence="8" type="ORF">B4U80_02024</name>
</gene>
<evidence type="ECO:0000256" key="5">
    <source>
        <dbReference type="ARBA" id="ARBA00022898"/>
    </source>
</evidence>
<proteinExistence type="predicted"/>
<reference evidence="8 9" key="1">
    <citation type="journal article" date="2018" name="Gigascience">
        <title>Genomes of trombidid mites reveal novel predicted allergens and laterally-transferred genes associated with secondary metabolism.</title>
        <authorList>
            <person name="Dong X."/>
            <person name="Chaisiri K."/>
            <person name="Xia D."/>
            <person name="Armstrong S.D."/>
            <person name="Fang Y."/>
            <person name="Donnelly M.J."/>
            <person name="Kadowaki T."/>
            <person name="McGarry J.W."/>
            <person name="Darby A.C."/>
            <person name="Makepeace B.L."/>
        </authorList>
    </citation>
    <scope>NUCLEOTIDE SEQUENCE [LARGE SCALE GENOMIC DNA]</scope>
    <source>
        <strain evidence="8">UoL-UT</strain>
    </source>
</reference>
<dbReference type="Gene3D" id="3.40.640.10">
    <property type="entry name" value="Type I PLP-dependent aspartate aminotransferase-like (Major domain)"/>
    <property type="match status" value="1"/>
</dbReference>
<comment type="cofactor">
    <cofactor evidence="1">
        <name>pyridoxal 5'-phosphate</name>
        <dbReference type="ChEBI" id="CHEBI:597326"/>
    </cofactor>
</comment>
<feature type="domain" description="Aminotransferase class I/classII large" evidence="7">
    <location>
        <begin position="11"/>
        <end position="106"/>
    </location>
</feature>
<dbReference type="InterPro" id="IPR015424">
    <property type="entry name" value="PyrdxlP-dep_Trfase"/>
</dbReference>
<evidence type="ECO:0000256" key="3">
    <source>
        <dbReference type="ARBA" id="ARBA00022576"/>
    </source>
</evidence>
<comment type="pathway">
    <text evidence="6">Amino-acid degradation; L-kynurenine degradation; kynurenate from L-kynurenine: step 1/2.</text>
</comment>
<dbReference type="PANTHER" id="PTHR43807">
    <property type="entry name" value="FI04487P"/>
    <property type="match status" value="1"/>
</dbReference>
<dbReference type="InterPro" id="IPR004839">
    <property type="entry name" value="Aminotransferase_I/II_large"/>
</dbReference>
<dbReference type="PANTHER" id="PTHR43807:SF20">
    <property type="entry name" value="FI04487P"/>
    <property type="match status" value="1"/>
</dbReference>
<dbReference type="Pfam" id="PF00155">
    <property type="entry name" value="Aminotran_1_2"/>
    <property type="match status" value="1"/>
</dbReference>
<dbReference type="OrthoDB" id="6500941at2759"/>
<evidence type="ECO:0000256" key="4">
    <source>
        <dbReference type="ARBA" id="ARBA00022679"/>
    </source>
</evidence>
<name>A0A443S0S3_9ACAR</name>
<dbReference type="AlphaFoldDB" id="A0A443S0S3"/>
<evidence type="ECO:0000256" key="2">
    <source>
        <dbReference type="ARBA" id="ARBA00012751"/>
    </source>
</evidence>
<sequence length="115" mass="12800">MTKALSEAALSPNPLMNQYARRAGHLRLVNILSRLYSNITKHAINAKKEILITVGASEALHCAILGHIDPGDEVIVIEPFYDFYPSMIKIAQGIPVYVPLRLKNGTRNSQNFKLD</sequence>
<dbReference type="GO" id="GO:0005739">
    <property type="term" value="C:mitochondrion"/>
    <property type="evidence" value="ECO:0007669"/>
    <property type="project" value="TreeGrafter"/>
</dbReference>
<dbReference type="GO" id="GO:0016212">
    <property type="term" value="F:kynurenine-oxoglutarate transaminase activity"/>
    <property type="evidence" value="ECO:0007669"/>
    <property type="project" value="UniProtKB-EC"/>
</dbReference>
<evidence type="ECO:0000256" key="6">
    <source>
        <dbReference type="ARBA" id="ARBA00024016"/>
    </source>
</evidence>
<dbReference type="EMBL" id="NCKV01013800">
    <property type="protein sequence ID" value="RWS21081.1"/>
    <property type="molecule type" value="Genomic_DNA"/>
</dbReference>
<evidence type="ECO:0000313" key="8">
    <source>
        <dbReference type="EMBL" id="RWS21081.1"/>
    </source>
</evidence>
<keyword evidence="3" id="KW-0032">Aminotransferase</keyword>
<keyword evidence="5" id="KW-0663">Pyridoxal phosphate</keyword>
<keyword evidence="9" id="KW-1185">Reference proteome</keyword>